<sequence length="290" mass="31585">MFIRIVSVIFPVFAVVALGYWYGRAKRPDMRFANQLNMDVFVPALVFSALASKTFDLQAYSVLAVGAAMVVLGSGLLAWPVARLLGVNWKTFVPPVMFNNSGNMGLPLAILAFGNEALPAAVMMFLVSNTLHYSLGTWMLSPHARLWTLWKEPVILASLAGFAVSVFQVQVWEPLYFAIKMTGDVSIPLLLFSLGVRLVQADFSDVRLGLIAGVVCPLTGLLFAGLCVWLLPLSAGHAAMLIVFGALPPAVLNYVFAEQYGQNPHQVASMVMVGNLMSLLFVPMALYWVL</sequence>
<dbReference type="RefSeq" id="WP_256763123.1">
    <property type="nucleotide sequence ID" value="NZ_JANIGO010000001.1"/>
</dbReference>
<feature type="transmembrane region" description="Helical" evidence="8">
    <location>
        <begin position="237"/>
        <end position="256"/>
    </location>
</feature>
<protein>
    <submittedName>
        <fullName evidence="9">AEC family transporter</fullName>
    </submittedName>
</protein>
<feature type="transmembrane region" description="Helical" evidence="8">
    <location>
        <begin position="6"/>
        <end position="23"/>
    </location>
</feature>
<feature type="transmembrane region" description="Helical" evidence="8">
    <location>
        <begin position="105"/>
        <end position="128"/>
    </location>
</feature>
<keyword evidence="5 8" id="KW-0812">Transmembrane</keyword>
<feature type="transmembrane region" description="Helical" evidence="8">
    <location>
        <begin position="268"/>
        <end position="289"/>
    </location>
</feature>
<reference evidence="9 10" key="1">
    <citation type="submission" date="2022-07" db="EMBL/GenBank/DDBJ databases">
        <authorList>
            <person name="Xamxidin M."/>
            <person name="Wu M."/>
        </authorList>
    </citation>
    <scope>NUCLEOTIDE SEQUENCE [LARGE SCALE GENOMIC DNA]</scope>
    <source>
        <strain evidence="9 10">NBRC 111650</strain>
    </source>
</reference>
<comment type="similarity">
    <text evidence="2">Belongs to the auxin efflux carrier (TC 2.A.69) family.</text>
</comment>
<feature type="transmembrane region" description="Helical" evidence="8">
    <location>
        <begin position="62"/>
        <end position="85"/>
    </location>
</feature>
<proteinExistence type="inferred from homology"/>
<accession>A0ABT1WD46</accession>
<dbReference type="PANTHER" id="PTHR36838:SF1">
    <property type="entry name" value="SLR1864 PROTEIN"/>
    <property type="match status" value="1"/>
</dbReference>
<evidence type="ECO:0000256" key="3">
    <source>
        <dbReference type="ARBA" id="ARBA00022448"/>
    </source>
</evidence>
<keyword evidence="6 8" id="KW-1133">Transmembrane helix</keyword>
<evidence type="ECO:0000256" key="2">
    <source>
        <dbReference type="ARBA" id="ARBA00010145"/>
    </source>
</evidence>
<dbReference type="EMBL" id="JANIGO010000001">
    <property type="protein sequence ID" value="MCQ8895444.1"/>
    <property type="molecule type" value="Genomic_DNA"/>
</dbReference>
<dbReference type="InterPro" id="IPR038770">
    <property type="entry name" value="Na+/solute_symporter_sf"/>
</dbReference>
<dbReference type="Pfam" id="PF03547">
    <property type="entry name" value="Mem_trans"/>
    <property type="match status" value="2"/>
</dbReference>
<gene>
    <name evidence="9" type="ORF">NQT62_03195</name>
</gene>
<keyword evidence="7 8" id="KW-0472">Membrane</keyword>
<dbReference type="Proteomes" id="UP001204142">
    <property type="component" value="Unassembled WGS sequence"/>
</dbReference>
<dbReference type="InterPro" id="IPR004776">
    <property type="entry name" value="Mem_transp_PIN-like"/>
</dbReference>
<evidence type="ECO:0000313" key="10">
    <source>
        <dbReference type="Proteomes" id="UP001204142"/>
    </source>
</evidence>
<keyword evidence="10" id="KW-1185">Reference proteome</keyword>
<evidence type="ECO:0000256" key="1">
    <source>
        <dbReference type="ARBA" id="ARBA00004651"/>
    </source>
</evidence>
<evidence type="ECO:0000256" key="4">
    <source>
        <dbReference type="ARBA" id="ARBA00022475"/>
    </source>
</evidence>
<dbReference type="Gene3D" id="1.20.1530.20">
    <property type="match status" value="1"/>
</dbReference>
<evidence type="ECO:0000256" key="5">
    <source>
        <dbReference type="ARBA" id="ARBA00022692"/>
    </source>
</evidence>
<evidence type="ECO:0000256" key="6">
    <source>
        <dbReference type="ARBA" id="ARBA00022989"/>
    </source>
</evidence>
<comment type="caution">
    <text evidence="9">The sequence shown here is derived from an EMBL/GenBank/DDBJ whole genome shotgun (WGS) entry which is preliminary data.</text>
</comment>
<keyword evidence="4" id="KW-1003">Cell membrane</keyword>
<organism evidence="9 10">
    <name type="scientific">Limnobacter humi</name>
    <dbReference type="NCBI Taxonomy" id="1778671"/>
    <lineage>
        <taxon>Bacteria</taxon>
        <taxon>Pseudomonadati</taxon>
        <taxon>Pseudomonadota</taxon>
        <taxon>Betaproteobacteria</taxon>
        <taxon>Burkholderiales</taxon>
        <taxon>Burkholderiaceae</taxon>
        <taxon>Limnobacter</taxon>
    </lineage>
</organism>
<dbReference type="PANTHER" id="PTHR36838">
    <property type="entry name" value="AUXIN EFFLUX CARRIER FAMILY PROTEIN"/>
    <property type="match status" value="1"/>
</dbReference>
<feature type="transmembrane region" description="Helical" evidence="8">
    <location>
        <begin position="208"/>
        <end position="231"/>
    </location>
</feature>
<keyword evidence="3" id="KW-0813">Transport</keyword>
<feature type="transmembrane region" description="Helical" evidence="8">
    <location>
        <begin position="149"/>
        <end position="169"/>
    </location>
</feature>
<evidence type="ECO:0000313" key="9">
    <source>
        <dbReference type="EMBL" id="MCQ8895444.1"/>
    </source>
</evidence>
<evidence type="ECO:0000256" key="7">
    <source>
        <dbReference type="ARBA" id="ARBA00023136"/>
    </source>
</evidence>
<comment type="subcellular location">
    <subcellularLocation>
        <location evidence="1">Cell membrane</location>
        <topology evidence="1">Multi-pass membrane protein</topology>
    </subcellularLocation>
</comment>
<evidence type="ECO:0000256" key="8">
    <source>
        <dbReference type="SAM" id="Phobius"/>
    </source>
</evidence>
<name>A0ABT1WD46_9BURK</name>